<feature type="region of interest" description="Disordered" evidence="1">
    <location>
        <begin position="520"/>
        <end position="544"/>
    </location>
</feature>
<evidence type="ECO:0000256" key="1">
    <source>
        <dbReference type="SAM" id="MobiDB-lite"/>
    </source>
</evidence>
<accession>A0AAE0G263</accession>
<comment type="caution">
    <text evidence="2">The sequence shown here is derived from an EMBL/GenBank/DDBJ whole genome shotgun (WGS) entry which is preliminary data.</text>
</comment>
<dbReference type="AlphaFoldDB" id="A0AAE0G263"/>
<dbReference type="Proteomes" id="UP001190700">
    <property type="component" value="Unassembled WGS sequence"/>
</dbReference>
<reference evidence="2 3" key="1">
    <citation type="journal article" date="2015" name="Genome Biol. Evol.">
        <title>Comparative Genomics of a Bacterivorous Green Alga Reveals Evolutionary Causalities and Consequences of Phago-Mixotrophic Mode of Nutrition.</title>
        <authorList>
            <person name="Burns J.A."/>
            <person name="Paasch A."/>
            <person name="Narechania A."/>
            <person name="Kim E."/>
        </authorList>
    </citation>
    <scope>NUCLEOTIDE SEQUENCE [LARGE SCALE GENOMIC DNA]</scope>
    <source>
        <strain evidence="2 3">PLY_AMNH</strain>
    </source>
</reference>
<evidence type="ECO:0000313" key="3">
    <source>
        <dbReference type="Proteomes" id="UP001190700"/>
    </source>
</evidence>
<sequence>MEPGGPHLPEEILAGAFSPFKEVAYIYELRSKPELLVNKSSVNFVGQLVNLVTSADGGFGLLANAGTKDLLLDAAGKVVTDVFKLLPGSEAGSLEGFGAALEALLGKSGFLEGSLEAVAGELYKLQKEFLQELEKTRSVREISQAHQQLGARVEKLLVQGIEEHATERGSRVLRRLLGDLLTLNSGSDAGTPHEGLLIKKGKEAAAVASKRLLARVTSVDAEGALRQLLLAQGLRPELADAVIGMSKKSGTQALVATQQALECTPKTSLAEMLQQVNKIASEADASGEVVSEADLQAVLAQTGPVGQELLEQLRGSLLDVLSGNVDLGLPEAIVNEVQAHAKLAETELGKWLVSCGLNPQLVGAVISKAKLRSMTAATALLDPATVAAEDLKTDEAAANVVNAINAFYLQAAADKEMAIDDMSPAQLEELLEGADTLLDEALPYVYSLLLDGIAGRLQAGLTGMGAMPTSMEEVEQAVKGCLLETGLLPALVDTVITKAKAAHAAVESVLDAAENAVVAETSDGSPDAERSAAAIEGEATRELPPASSVDDLVAASAQVATKEAAQQLNARVAGMNVKDAGSLTQEQVQAVLAQAGDAGTQLMKTVEGMLTAGTRDMVTDVGMKAVGKYLNPEAVTAMLSALSAYSGMGMDEESKERCAASVGVLMSTAAAMSSMSMEEVAAHLRGHHEVPEHVRAMMDSFSSGRVTALEQTSLRDLFHSAGLSEPAIVHRLESMLGILFGEEPNPLDFTLVAALTMLQSMEDLGERMTRCITAQIPSLTLGDLVALVSSDPAVRDSTLNALGFVLPKTDDPAKLKLVDAVKILDSDASVEAAKDLAQGAERVVAVVENVIQDPTLADMLDMYEDTIFSNIEGMDMTAFVQDGEAALTDEVPPPPRYPRAE</sequence>
<organism evidence="2 3">
    <name type="scientific">Cymbomonas tetramitiformis</name>
    <dbReference type="NCBI Taxonomy" id="36881"/>
    <lineage>
        <taxon>Eukaryota</taxon>
        <taxon>Viridiplantae</taxon>
        <taxon>Chlorophyta</taxon>
        <taxon>Pyramimonadophyceae</taxon>
        <taxon>Pyramimonadales</taxon>
        <taxon>Pyramimonadaceae</taxon>
        <taxon>Cymbomonas</taxon>
    </lineage>
</organism>
<evidence type="ECO:0000313" key="2">
    <source>
        <dbReference type="EMBL" id="KAK3270174.1"/>
    </source>
</evidence>
<dbReference type="EMBL" id="LGRX02010540">
    <property type="protein sequence ID" value="KAK3270174.1"/>
    <property type="molecule type" value="Genomic_DNA"/>
</dbReference>
<name>A0AAE0G263_9CHLO</name>
<protein>
    <submittedName>
        <fullName evidence="2">Uncharacterized protein</fullName>
    </submittedName>
</protein>
<gene>
    <name evidence="2" type="ORF">CYMTET_21416</name>
</gene>
<keyword evidence="3" id="KW-1185">Reference proteome</keyword>
<proteinExistence type="predicted"/>